<dbReference type="GO" id="GO:0055085">
    <property type="term" value="P:transmembrane transport"/>
    <property type="evidence" value="ECO:0007669"/>
    <property type="project" value="InterPro"/>
</dbReference>
<keyword evidence="6 7" id="KW-0472">Membrane</keyword>
<feature type="transmembrane region" description="Helical" evidence="7">
    <location>
        <begin position="176"/>
        <end position="202"/>
    </location>
</feature>
<dbReference type="InterPro" id="IPR035906">
    <property type="entry name" value="MetI-like_sf"/>
</dbReference>
<comment type="subcellular location">
    <subcellularLocation>
        <location evidence="1 7">Cell membrane</location>
        <topology evidence="1 7">Multi-pass membrane protein</topology>
    </subcellularLocation>
</comment>
<dbReference type="InterPro" id="IPR000515">
    <property type="entry name" value="MetI-like"/>
</dbReference>
<evidence type="ECO:0000256" key="3">
    <source>
        <dbReference type="ARBA" id="ARBA00022475"/>
    </source>
</evidence>
<dbReference type="GO" id="GO:0005886">
    <property type="term" value="C:plasma membrane"/>
    <property type="evidence" value="ECO:0007669"/>
    <property type="project" value="UniProtKB-SubCell"/>
</dbReference>
<evidence type="ECO:0000256" key="5">
    <source>
        <dbReference type="ARBA" id="ARBA00022989"/>
    </source>
</evidence>
<name>A0AA96LCF4_9BACL</name>
<dbReference type="Pfam" id="PF00528">
    <property type="entry name" value="BPD_transp_1"/>
    <property type="match status" value="1"/>
</dbReference>
<dbReference type="CDD" id="cd06261">
    <property type="entry name" value="TM_PBP2"/>
    <property type="match status" value="1"/>
</dbReference>
<evidence type="ECO:0000256" key="4">
    <source>
        <dbReference type="ARBA" id="ARBA00022692"/>
    </source>
</evidence>
<evidence type="ECO:0000256" key="6">
    <source>
        <dbReference type="ARBA" id="ARBA00023136"/>
    </source>
</evidence>
<dbReference type="Proteomes" id="UP001305702">
    <property type="component" value="Chromosome"/>
</dbReference>
<organism evidence="9 10">
    <name type="scientific">Paenibacillus aurantius</name>
    <dbReference type="NCBI Taxonomy" id="2918900"/>
    <lineage>
        <taxon>Bacteria</taxon>
        <taxon>Bacillati</taxon>
        <taxon>Bacillota</taxon>
        <taxon>Bacilli</taxon>
        <taxon>Bacillales</taxon>
        <taxon>Paenibacillaceae</taxon>
        <taxon>Paenibacillus</taxon>
    </lineage>
</organism>
<dbReference type="PANTHER" id="PTHR43227:SF11">
    <property type="entry name" value="BLL4140 PROTEIN"/>
    <property type="match status" value="1"/>
</dbReference>
<feature type="transmembrane region" description="Helical" evidence="7">
    <location>
        <begin position="28"/>
        <end position="47"/>
    </location>
</feature>
<keyword evidence="10" id="KW-1185">Reference proteome</keyword>
<feature type="transmembrane region" description="Helical" evidence="7">
    <location>
        <begin position="93"/>
        <end position="114"/>
    </location>
</feature>
<dbReference type="KEGG" id="paun:MJA45_24550"/>
<reference evidence="9 10" key="1">
    <citation type="submission" date="2022-02" db="EMBL/GenBank/DDBJ databases">
        <title>Paenibacillus sp. MBLB1776 Whole Genome Shotgun Sequencing.</title>
        <authorList>
            <person name="Hwang C.Y."/>
            <person name="Cho E.-S."/>
            <person name="Seo M.-J."/>
        </authorList>
    </citation>
    <scope>NUCLEOTIDE SEQUENCE [LARGE SCALE GENOMIC DNA]</scope>
    <source>
        <strain evidence="9 10">MBLB1776</strain>
    </source>
</reference>
<keyword evidence="3" id="KW-1003">Cell membrane</keyword>
<keyword evidence="5 7" id="KW-1133">Transmembrane helix</keyword>
<feature type="transmembrane region" description="Helical" evidence="7">
    <location>
        <begin position="283"/>
        <end position="304"/>
    </location>
</feature>
<dbReference type="AlphaFoldDB" id="A0AA96LCF4"/>
<sequence length="316" mass="35429">MHTAYVHKAAAAGGRAARERRKRFRMNLPLLILFAPIAAFFIIFKYAPMAGLVIAFKNYTFYDGIWGSEWVGLHNFEQLFSNPQTLSIIRNTVLLSCLNIVFGFPFPILLAILLNEVRRQWFKRLVQTLVYLPHFLSWVIVGGMVVTIFSQETGIVNHLVKAWLGEPYPFLYKDGSWIAIFVGSGIWKGAGWGAIVYLAALTTIDPHLYEAASLDGASKWRQIWHVTLPGISSTIVVMFILTLGHVMEVGFDHVFMLQNSVVSGISEVISTYIYRVGLQGAQFSLTTAMGLFESLIGLVLVLTANRIARRLGQSLW</sequence>
<proteinExistence type="inferred from homology"/>
<dbReference type="SUPFAM" id="SSF161098">
    <property type="entry name" value="MetI-like"/>
    <property type="match status" value="1"/>
</dbReference>
<evidence type="ECO:0000313" key="10">
    <source>
        <dbReference type="Proteomes" id="UP001305702"/>
    </source>
</evidence>
<keyword evidence="2 7" id="KW-0813">Transport</keyword>
<keyword evidence="4 7" id="KW-0812">Transmembrane</keyword>
<dbReference type="EMBL" id="CP130318">
    <property type="protein sequence ID" value="WNQ10755.1"/>
    <property type="molecule type" value="Genomic_DNA"/>
</dbReference>
<evidence type="ECO:0000313" key="9">
    <source>
        <dbReference type="EMBL" id="WNQ10755.1"/>
    </source>
</evidence>
<protein>
    <submittedName>
        <fullName evidence="9">ABC transporter permease subunit</fullName>
    </submittedName>
</protein>
<feature type="transmembrane region" description="Helical" evidence="7">
    <location>
        <begin position="135"/>
        <end position="156"/>
    </location>
</feature>
<dbReference type="PANTHER" id="PTHR43227">
    <property type="entry name" value="BLL4140 PROTEIN"/>
    <property type="match status" value="1"/>
</dbReference>
<dbReference type="PROSITE" id="PS50928">
    <property type="entry name" value="ABC_TM1"/>
    <property type="match status" value="1"/>
</dbReference>
<evidence type="ECO:0000256" key="1">
    <source>
        <dbReference type="ARBA" id="ARBA00004651"/>
    </source>
</evidence>
<dbReference type="Gene3D" id="1.10.3720.10">
    <property type="entry name" value="MetI-like"/>
    <property type="match status" value="1"/>
</dbReference>
<evidence type="ECO:0000259" key="8">
    <source>
        <dbReference type="PROSITE" id="PS50928"/>
    </source>
</evidence>
<comment type="similarity">
    <text evidence="7">Belongs to the binding-protein-dependent transport system permease family.</text>
</comment>
<feature type="domain" description="ABC transmembrane type-1" evidence="8">
    <location>
        <begin position="89"/>
        <end position="304"/>
    </location>
</feature>
<gene>
    <name evidence="9" type="ORF">MJA45_24550</name>
</gene>
<feature type="transmembrane region" description="Helical" evidence="7">
    <location>
        <begin position="223"/>
        <end position="247"/>
    </location>
</feature>
<dbReference type="InterPro" id="IPR050809">
    <property type="entry name" value="UgpAE/MalFG_permease"/>
</dbReference>
<evidence type="ECO:0000256" key="2">
    <source>
        <dbReference type="ARBA" id="ARBA00022448"/>
    </source>
</evidence>
<evidence type="ECO:0000256" key="7">
    <source>
        <dbReference type="RuleBase" id="RU363032"/>
    </source>
</evidence>
<accession>A0AA96LCF4</accession>